<evidence type="ECO:0000313" key="1">
    <source>
        <dbReference type="EMBL" id="SDH03358.1"/>
    </source>
</evidence>
<gene>
    <name evidence="1" type="ORF">SAMN05192573_106137</name>
</gene>
<name>A0A1G7Z3R4_9SPHI</name>
<organism evidence="1 2">
    <name type="scientific">Mucilaginibacter gossypii</name>
    <dbReference type="NCBI Taxonomy" id="551996"/>
    <lineage>
        <taxon>Bacteria</taxon>
        <taxon>Pseudomonadati</taxon>
        <taxon>Bacteroidota</taxon>
        <taxon>Sphingobacteriia</taxon>
        <taxon>Sphingobacteriales</taxon>
        <taxon>Sphingobacteriaceae</taxon>
        <taxon>Mucilaginibacter</taxon>
    </lineage>
</organism>
<sequence length="44" mass="5117">MVFNLLTFVVKHVMFRGEKRVGGSRFETQDLRISVWGKVNYASL</sequence>
<reference evidence="2" key="1">
    <citation type="submission" date="2016-10" db="EMBL/GenBank/DDBJ databases">
        <authorList>
            <person name="Varghese N."/>
            <person name="Submissions S."/>
        </authorList>
    </citation>
    <scope>NUCLEOTIDE SEQUENCE [LARGE SCALE GENOMIC DNA]</scope>
    <source>
        <strain evidence="2">Gh-67</strain>
    </source>
</reference>
<protein>
    <submittedName>
        <fullName evidence="1">Uncharacterized protein</fullName>
    </submittedName>
</protein>
<evidence type="ECO:0000313" key="2">
    <source>
        <dbReference type="Proteomes" id="UP000199705"/>
    </source>
</evidence>
<accession>A0A1G7Z3R4</accession>
<dbReference type="AlphaFoldDB" id="A0A1G7Z3R4"/>
<proteinExistence type="predicted"/>
<dbReference type="EMBL" id="FNCG01000006">
    <property type="protein sequence ID" value="SDH03358.1"/>
    <property type="molecule type" value="Genomic_DNA"/>
</dbReference>
<dbReference type="Proteomes" id="UP000199705">
    <property type="component" value="Unassembled WGS sequence"/>
</dbReference>
<keyword evidence="2" id="KW-1185">Reference proteome</keyword>